<reference evidence="2 3" key="1">
    <citation type="submission" date="2018-06" db="EMBL/GenBank/DDBJ databases">
        <title>Genomic Encyclopedia of Type Strains, Phase IV (KMG-IV): sequencing the most valuable type-strain genomes for metagenomic binning, comparative biology and taxonomic classification.</title>
        <authorList>
            <person name="Goeker M."/>
        </authorList>
    </citation>
    <scope>NUCLEOTIDE SEQUENCE [LARGE SCALE GENOMIC DNA]</scope>
    <source>
        <strain evidence="2 3">DSM 25532</strain>
    </source>
</reference>
<evidence type="ECO:0000313" key="2">
    <source>
        <dbReference type="EMBL" id="RBP47634.1"/>
    </source>
</evidence>
<sequence>MASGNAALKEQALAILQAGRREISAEAKWLRHELNPKHAAERITRDHTGMVLLAAFGVGLLVPLLLIPKKKSHYEELVHELTAAQKKQLKKAEKPKVGAGAYLAGLVMKAASPILMKQGMRLWDQFQKSKLSPDARPARYA</sequence>
<keyword evidence="1" id="KW-0812">Transmembrane</keyword>
<evidence type="ECO:0000313" key="3">
    <source>
        <dbReference type="Proteomes" id="UP000253426"/>
    </source>
</evidence>
<keyword evidence="1" id="KW-0472">Membrane</keyword>
<feature type="transmembrane region" description="Helical" evidence="1">
    <location>
        <begin position="49"/>
        <end position="67"/>
    </location>
</feature>
<keyword evidence="3" id="KW-1185">Reference proteome</keyword>
<organism evidence="2 3">
    <name type="scientific">Roseimicrobium gellanilyticum</name>
    <dbReference type="NCBI Taxonomy" id="748857"/>
    <lineage>
        <taxon>Bacteria</taxon>
        <taxon>Pseudomonadati</taxon>
        <taxon>Verrucomicrobiota</taxon>
        <taxon>Verrucomicrobiia</taxon>
        <taxon>Verrucomicrobiales</taxon>
        <taxon>Verrucomicrobiaceae</taxon>
        <taxon>Roseimicrobium</taxon>
    </lineage>
</organism>
<gene>
    <name evidence="2" type="ORF">DES53_101431</name>
</gene>
<name>A0A366HVP2_9BACT</name>
<dbReference type="EMBL" id="QNRR01000001">
    <property type="protein sequence ID" value="RBP47634.1"/>
    <property type="molecule type" value="Genomic_DNA"/>
</dbReference>
<dbReference type="Proteomes" id="UP000253426">
    <property type="component" value="Unassembled WGS sequence"/>
</dbReference>
<protein>
    <submittedName>
        <fullName evidence="2">Uncharacterized protein</fullName>
    </submittedName>
</protein>
<dbReference type="AlphaFoldDB" id="A0A366HVP2"/>
<proteinExistence type="predicted"/>
<evidence type="ECO:0000256" key="1">
    <source>
        <dbReference type="SAM" id="Phobius"/>
    </source>
</evidence>
<keyword evidence="1" id="KW-1133">Transmembrane helix</keyword>
<accession>A0A366HVP2</accession>
<comment type="caution">
    <text evidence="2">The sequence shown here is derived from an EMBL/GenBank/DDBJ whole genome shotgun (WGS) entry which is preliminary data.</text>
</comment>
<dbReference type="RefSeq" id="WP_113956554.1">
    <property type="nucleotide sequence ID" value="NZ_QNRR01000001.1"/>
</dbReference>